<evidence type="ECO:0000313" key="7">
    <source>
        <dbReference type="Proteomes" id="UP000189067"/>
    </source>
</evidence>
<evidence type="ECO:0000313" key="3">
    <source>
        <dbReference type="EMBL" id="NVO88120.1"/>
    </source>
</evidence>
<name>A0A0E3CRS8_LACRH</name>
<dbReference type="PANTHER" id="PTHR39161:SF1">
    <property type="entry name" value="ADAPTER PROTEIN MECA 1"/>
    <property type="match status" value="1"/>
</dbReference>
<comment type="caution">
    <text evidence="3">The sequence shown here is derived from an EMBL/GenBank/DDBJ whole genome shotgun (WGS) entry which is preliminary data.</text>
</comment>
<evidence type="ECO:0000313" key="8">
    <source>
        <dbReference type="Proteomes" id="UP000234212"/>
    </source>
</evidence>
<dbReference type="HAMAP" id="MF_01124">
    <property type="entry name" value="MecA"/>
    <property type="match status" value="1"/>
</dbReference>
<accession>A0A0E3CRS8</accession>
<dbReference type="GeneID" id="69832212"/>
<evidence type="ECO:0000313" key="5">
    <source>
        <dbReference type="EMBL" id="PLA58072.1"/>
    </source>
</evidence>
<dbReference type="STRING" id="47715.AWJ15_04435"/>
<sequence length="227" mass="25545">MEMERINANTIRVMLGNDDLAQRGITVLDLLGNHKQIESFFYSILDEVDKDHTFATNEAVTFQVMPSQSGLELLISKNGQKNDDSDTGSDGDSADTQVPDYIRQQLQGLDANDQHDQQAVDEGGYIDAAKAPQTELVLKLKDFEDFISLAQTLRLEGGKSDLYRYKQNYYLVLTFYPNEISSNEAHDEMAVALEFGDRSPLSSAVLSEYGKRLMETSALETARYYFK</sequence>
<dbReference type="EMBL" id="JABXWP010000007">
    <property type="protein sequence ID" value="NVO88120.1"/>
    <property type="molecule type" value="Genomic_DNA"/>
</dbReference>
<gene>
    <name evidence="2" type="primary">mecA</name>
    <name evidence="4" type="ORF">BWR10_08490</name>
    <name evidence="5" type="ORF">CYJ91_00500</name>
    <name evidence="6" type="ORF">E6L36_05875</name>
    <name evidence="3" type="ORF">HWN39_06345</name>
</gene>
<dbReference type="AlphaFoldDB" id="A0A0E3CRS8"/>
<proteinExistence type="inferred from homology"/>
<dbReference type="InterPro" id="IPR038471">
    <property type="entry name" value="MecA_C_sf"/>
</dbReference>
<evidence type="ECO:0000313" key="6">
    <source>
        <dbReference type="EMBL" id="THC79962.1"/>
    </source>
</evidence>
<comment type="domain">
    <text evidence="2">The N-terminal domain probably binds unfolded/aggregated proteins; the C-terminal domain interacts with ClpC.</text>
</comment>
<dbReference type="Proteomes" id="UP000307517">
    <property type="component" value="Unassembled WGS sequence"/>
</dbReference>
<dbReference type="InterPro" id="IPR008681">
    <property type="entry name" value="Neg-reg_MecA"/>
</dbReference>
<evidence type="ECO:0000256" key="1">
    <source>
        <dbReference type="ARBA" id="ARBA00005397"/>
    </source>
</evidence>
<reference evidence="3 10" key="4">
    <citation type="submission" date="2020-06" db="EMBL/GenBank/DDBJ databases">
        <title>Lactobacillus rhamnosus QC,genome.</title>
        <authorList>
            <person name="Yi H."/>
            <person name="Jin M."/>
        </authorList>
    </citation>
    <scope>NUCLEOTIDE SEQUENCE [LARGE SCALE GENOMIC DNA]</scope>
    <source>
        <strain evidence="3 10">QC</strain>
    </source>
</reference>
<comment type="function">
    <text evidence="2">Enables the recognition and targeting of unfolded and aggregated proteins to the ClpC protease or to other proteins involved in proteolysis.</text>
</comment>
<dbReference type="EMBL" id="SSHM01000001">
    <property type="protein sequence ID" value="THC79962.1"/>
    <property type="molecule type" value="Genomic_DNA"/>
</dbReference>
<dbReference type="EMBL" id="MTJY01000033">
    <property type="protein sequence ID" value="ONN74573.1"/>
    <property type="molecule type" value="Genomic_DNA"/>
</dbReference>
<dbReference type="GO" id="GO:0030674">
    <property type="term" value="F:protein-macromolecule adaptor activity"/>
    <property type="evidence" value="ECO:0007669"/>
    <property type="project" value="UniProtKB-UniRule"/>
</dbReference>
<dbReference type="OMA" id="EFFYTVM"/>
<evidence type="ECO:0000313" key="10">
    <source>
        <dbReference type="Proteomes" id="UP000542889"/>
    </source>
</evidence>
<accession>A0A2A5L662</accession>
<comment type="subunit">
    <text evidence="2">Homodimer.</text>
</comment>
<dbReference type="Proteomes" id="UP000542889">
    <property type="component" value="Unassembled WGS sequence"/>
</dbReference>
<reference evidence="4 7" key="1">
    <citation type="submission" date="2017-01" db="EMBL/GenBank/DDBJ databases">
        <title>In silico prediction, in vitro antibacterial spectrum and physicochemical properties of a putative bacteriocin produced by Lactobacillus rhamnosus strain L156.4.</title>
        <authorList>
            <person name="Silveira A.M."/>
            <person name="Monteiro A.S."/>
            <person name="Santos V.L."/>
            <person name="Nicoli J.R."/>
            <person name="Azevedo V."/>
            <person name="Soares S.C."/>
            <person name="Castro-Oliveira L."/>
            <person name="Dias-Souza M.V."/>
            <person name="Nardi R.M."/>
        </authorList>
    </citation>
    <scope>NUCLEOTIDE SEQUENCE [LARGE SCALE GENOMIC DNA]</scope>
    <source>
        <strain evidence="4 7">L156.4</strain>
    </source>
</reference>
<evidence type="ECO:0000313" key="9">
    <source>
        <dbReference type="Proteomes" id="UP000307517"/>
    </source>
</evidence>
<reference evidence="5 8" key="2">
    <citation type="submission" date="2017-12" db="EMBL/GenBank/DDBJ databases">
        <title>Phylogenetic diversity of female urinary microbiome.</title>
        <authorList>
            <person name="Thomas-White K."/>
            <person name="Wolfe A.J."/>
        </authorList>
    </citation>
    <scope>NUCLEOTIDE SEQUENCE [LARGE SCALE GENOMIC DNA]</scope>
    <source>
        <strain evidence="5 8">UMB0004</strain>
    </source>
</reference>
<reference evidence="6 9" key="3">
    <citation type="submission" date="2019-04" db="EMBL/GenBank/DDBJ databases">
        <title>Genome Announcement to Ensure Probiotic Safety of Lactobacillus rhamnosus UBLR-58.</title>
        <authorList>
            <person name="Sulthana A."/>
            <person name="Lakshmi S.G."/>
            <person name="Madempudi R.S."/>
        </authorList>
    </citation>
    <scope>NUCLEOTIDE SEQUENCE [LARGE SCALE GENOMIC DNA]</scope>
    <source>
        <strain evidence="6 9">UBLR-58</strain>
    </source>
</reference>
<dbReference type="PANTHER" id="PTHR39161">
    <property type="entry name" value="ADAPTER PROTEIN MECA"/>
    <property type="match status" value="1"/>
</dbReference>
<comment type="similarity">
    <text evidence="1 2">Belongs to the MecA family.</text>
</comment>
<dbReference type="Gene3D" id="3.30.70.1950">
    <property type="match status" value="1"/>
</dbReference>
<dbReference type="Pfam" id="PF05389">
    <property type="entry name" value="MecA"/>
    <property type="match status" value="1"/>
</dbReference>
<dbReference type="OrthoDB" id="2360201at2"/>
<dbReference type="PIRSF" id="PIRSF029008">
    <property type="entry name" value="MecA"/>
    <property type="match status" value="1"/>
</dbReference>
<protein>
    <recommendedName>
        <fullName evidence="2">Adapter protein MecA</fullName>
    </recommendedName>
</protein>
<dbReference type="RefSeq" id="WP_005685460.1">
    <property type="nucleotide sequence ID" value="NZ_CABFNI010000027.1"/>
</dbReference>
<organism evidence="3 10">
    <name type="scientific">Lacticaseibacillus rhamnosus</name>
    <name type="common">Lactobacillus rhamnosus</name>
    <dbReference type="NCBI Taxonomy" id="47715"/>
    <lineage>
        <taxon>Bacteria</taxon>
        <taxon>Bacillati</taxon>
        <taxon>Bacillota</taxon>
        <taxon>Bacilli</taxon>
        <taxon>Lactobacillales</taxon>
        <taxon>Lactobacillaceae</taxon>
        <taxon>Lacticaseibacillus</taxon>
    </lineage>
</organism>
<dbReference type="Proteomes" id="UP000234212">
    <property type="component" value="Unassembled WGS sequence"/>
</dbReference>
<evidence type="ECO:0000256" key="2">
    <source>
        <dbReference type="HAMAP-Rule" id="MF_01124"/>
    </source>
</evidence>
<dbReference type="EMBL" id="PKJX01000001">
    <property type="protein sequence ID" value="PLA58072.1"/>
    <property type="molecule type" value="Genomic_DNA"/>
</dbReference>
<evidence type="ECO:0000313" key="4">
    <source>
        <dbReference type="EMBL" id="ONN74573.1"/>
    </source>
</evidence>
<dbReference type="Proteomes" id="UP000189067">
    <property type="component" value="Unassembled WGS sequence"/>
</dbReference>